<dbReference type="STRING" id="425264.A0A3G2S238"/>
<keyword evidence="8" id="KW-1185">Reference proteome</keyword>
<dbReference type="GO" id="GO:0016020">
    <property type="term" value="C:membrane"/>
    <property type="evidence" value="ECO:0007669"/>
    <property type="project" value="UniProtKB-SubCell"/>
</dbReference>
<reference evidence="7 8" key="1">
    <citation type="submission" date="2018-10" db="EMBL/GenBank/DDBJ databases">
        <title>Complete genome sequence of Malassezia restricta CBS 7877.</title>
        <authorList>
            <person name="Morand S.C."/>
            <person name="Bertignac M."/>
            <person name="Iltis A."/>
            <person name="Kolder I."/>
            <person name="Pirovano W."/>
            <person name="Jourdain R."/>
            <person name="Clavaud C."/>
        </authorList>
    </citation>
    <scope>NUCLEOTIDE SEQUENCE [LARGE SCALE GENOMIC DNA]</scope>
    <source>
        <strain evidence="7 8">CBS 7877</strain>
    </source>
</reference>
<comment type="similarity">
    <text evidence="2">Belongs to the FUN14 family.</text>
</comment>
<keyword evidence="5 6" id="KW-0472">Membrane</keyword>
<organism evidence="7 8">
    <name type="scientific">Malassezia restricta (strain ATCC 96810 / NBRC 103918 / CBS 7877)</name>
    <name type="common">Seborrheic dermatitis infection agent</name>
    <dbReference type="NCBI Taxonomy" id="425264"/>
    <lineage>
        <taxon>Eukaryota</taxon>
        <taxon>Fungi</taxon>
        <taxon>Dikarya</taxon>
        <taxon>Basidiomycota</taxon>
        <taxon>Ustilaginomycotina</taxon>
        <taxon>Malasseziomycetes</taxon>
        <taxon>Malasseziales</taxon>
        <taxon>Malasseziaceae</taxon>
        <taxon>Malassezia</taxon>
    </lineage>
</organism>
<accession>A0A3G2S238</accession>
<dbReference type="Pfam" id="PF04930">
    <property type="entry name" value="FUN14"/>
    <property type="match status" value="1"/>
</dbReference>
<keyword evidence="4 6" id="KW-1133">Transmembrane helix</keyword>
<evidence type="ECO:0000256" key="5">
    <source>
        <dbReference type="ARBA" id="ARBA00023136"/>
    </source>
</evidence>
<keyword evidence="3 6" id="KW-0812">Transmembrane</keyword>
<evidence type="ECO:0000313" key="8">
    <source>
        <dbReference type="Proteomes" id="UP000269793"/>
    </source>
</evidence>
<gene>
    <name evidence="7" type="ORF">DNF11_1080</name>
</gene>
<evidence type="ECO:0000256" key="2">
    <source>
        <dbReference type="ARBA" id="ARBA00009160"/>
    </source>
</evidence>
<name>A0A3G2S238_MALR7</name>
<protein>
    <submittedName>
        <fullName evidence="7">FUN14 family protein</fullName>
    </submittedName>
</protein>
<sequence>MSMSLFRRLPISSPLVSGVVRAPPTMRMCVRPIVRTYRPMALAATVPRVASRSSFVGAAGLLAGGSLFMGGLLGWNDKSTHCEPAPVVEPPIDGNPKSMVNVYQLSFGTICGLCAGIFIKKGLKIIAFILGGAYILLQYLATKRLIHIDWNSFKNTYSSSVDRLAGPVDANQNKFQQLPLMRIWRRTIDFLTTDFQERATFIAGLVLGLRLG</sequence>
<feature type="transmembrane region" description="Helical" evidence="6">
    <location>
        <begin position="55"/>
        <end position="75"/>
    </location>
</feature>
<feature type="transmembrane region" description="Helical" evidence="6">
    <location>
        <begin position="125"/>
        <end position="142"/>
    </location>
</feature>
<dbReference type="VEuPathDB" id="FungiDB:DNF11_1080"/>
<dbReference type="EMBL" id="CP033149">
    <property type="protein sequence ID" value="AYO42030.1"/>
    <property type="molecule type" value="Genomic_DNA"/>
</dbReference>
<dbReference type="InterPro" id="IPR007014">
    <property type="entry name" value="FUN14"/>
</dbReference>
<evidence type="ECO:0000256" key="4">
    <source>
        <dbReference type="ARBA" id="ARBA00022989"/>
    </source>
</evidence>
<evidence type="ECO:0000256" key="6">
    <source>
        <dbReference type="SAM" id="Phobius"/>
    </source>
</evidence>
<evidence type="ECO:0000313" key="7">
    <source>
        <dbReference type="EMBL" id="AYO42030.1"/>
    </source>
</evidence>
<dbReference type="Proteomes" id="UP000269793">
    <property type="component" value="Chromosome II"/>
</dbReference>
<proteinExistence type="inferred from homology"/>
<dbReference type="PANTHER" id="PTHR21346:SF10">
    <property type="entry name" value="TRANSMEMBRANE PROTEIN"/>
    <property type="match status" value="1"/>
</dbReference>
<evidence type="ECO:0000256" key="3">
    <source>
        <dbReference type="ARBA" id="ARBA00022692"/>
    </source>
</evidence>
<dbReference type="OrthoDB" id="163794at2759"/>
<evidence type="ECO:0000256" key="1">
    <source>
        <dbReference type="ARBA" id="ARBA00004370"/>
    </source>
</evidence>
<feature type="transmembrane region" description="Helical" evidence="6">
    <location>
        <begin position="100"/>
        <end position="119"/>
    </location>
</feature>
<dbReference type="AlphaFoldDB" id="A0A3G2S238"/>
<comment type="subcellular location">
    <subcellularLocation>
        <location evidence="1">Membrane</location>
    </subcellularLocation>
</comment>
<dbReference type="PANTHER" id="PTHR21346">
    <property type="entry name" value="FUN14 DOMAIN CONTAINING"/>
    <property type="match status" value="1"/>
</dbReference>